<dbReference type="PANTHER" id="PTHR19212">
    <property type="entry name" value="LEUCINE RICH REPEAT IN FLII INTERACTING PROTEIN"/>
    <property type="match status" value="1"/>
</dbReference>
<proteinExistence type="inferred from homology"/>
<gene>
    <name evidence="4" type="ORF">ACJMK2_024319</name>
</gene>
<comment type="caution">
    <text evidence="4">The sequence shown here is derived from an EMBL/GenBank/DDBJ whole genome shotgun (WGS) entry which is preliminary data.</text>
</comment>
<feature type="region of interest" description="Disordered" evidence="3">
    <location>
        <begin position="1"/>
        <end position="23"/>
    </location>
</feature>
<dbReference type="Proteomes" id="UP001634394">
    <property type="component" value="Unassembled WGS sequence"/>
</dbReference>
<feature type="compositionally biased region" description="Basic and acidic residues" evidence="3">
    <location>
        <begin position="270"/>
        <end position="281"/>
    </location>
</feature>
<organism evidence="4 5">
    <name type="scientific">Sinanodonta woodiana</name>
    <name type="common">Chinese pond mussel</name>
    <name type="synonym">Anodonta woodiana</name>
    <dbReference type="NCBI Taxonomy" id="1069815"/>
    <lineage>
        <taxon>Eukaryota</taxon>
        <taxon>Metazoa</taxon>
        <taxon>Spiralia</taxon>
        <taxon>Lophotrochozoa</taxon>
        <taxon>Mollusca</taxon>
        <taxon>Bivalvia</taxon>
        <taxon>Autobranchia</taxon>
        <taxon>Heteroconchia</taxon>
        <taxon>Palaeoheterodonta</taxon>
        <taxon>Unionida</taxon>
        <taxon>Unionoidea</taxon>
        <taxon>Unionidae</taxon>
        <taxon>Unioninae</taxon>
        <taxon>Sinanodonta</taxon>
    </lineage>
</organism>
<reference evidence="4 5" key="1">
    <citation type="submission" date="2024-11" db="EMBL/GenBank/DDBJ databases">
        <title>Chromosome-level genome assembly of the freshwater bivalve Anodonta woodiana.</title>
        <authorList>
            <person name="Chen X."/>
        </authorList>
    </citation>
    <scope>NUCLEOTIDE SEQUENCE [LARGE SCALE GENOMIC DNA]</scope>
    <source>
        <strain evidence="4">MN2024</strain>
        <tissue evidence="4">Gills</tissue>
    </source>
</reference>
<feature type="region of interest" description="Disordered" evidence="3">
    <location>
        <begin position="340"/>
        <end position="375"/>
    </location>
</feature>
<dbReference type="InterPro" id="IPR019139">
    <property type="entry name" value="LRRFIP1/2"/>
</dbReference>
<feature type="compositionally biased region" description="Basic and acidic residues" evidence="3">
    <location>
        <begin position="91"/>
        <end position="103"/>
    </location>
</feature>
<keyword evidence="5" id="KW-1185">Reference proteome</keyword>
<dbReference type="AlphaFoldDB" id="A0ABD3T700"/>
<feature type="compositionally biased region" description="Basic residues" evidence="3">
    <location>
        <begin position="1"/>
        <end position="11"/>
    </location>
</feature>
<evidence type="ECO:0000256" key="3">
    <source>
        <dbReference type="SAM" id="MobiDB-lite"/>
    </source>
</evidence>
<evidence type="ECO:0000313" key="5">
    <source>
        <dbReference type="Proteomes" id="UP001634394"/>
    </source>
</evidence>
<evidence type="ECO:0008006" key="6">
    <source>
        <dbReference type="Google" id="ProtNLM"/>
    </source>
</evidence>
<protein>
    <recommendedName>
        <fullName evidence="6">Leucine-rich repeat flightless-interacting protein 2</fullName>
    </recommendedName>
</protein>
<feature type="region of interest" description="Disordered" evidence="3">
    <location>
        <begin position="54"/>
        <end position="103"/>
    </location>
</feature>
<evidence type="ECO:0000256" key="2">
    <source>
        <dbReference type="ARBA" id="ARBA00023054"/>
    </source>
</evidence>
<name>A0ABD3T700_SINWO</name>
<evidence type="ECO:0000313" key="4">
    <source>
        <dbReference type="EMBL" id="KAL3832699.1"/>
    </source>
</evidence>
<feature type="compositionally biased region" description="Polar residues" evidence="3">
    <location>
        <begin position="363"/>
        <end position="374"/>
    </location>
</feature>
<keyword evidence="2" id="KW-0175">Coiled coil</keyword>
<feature type="compositionally biased region" description="Low complexity" evidence="3">
    <location>
        <begin position="70"/>
        <end position="80"/>
    </location>
</feature>
<evidence type="ECO:0000256" key="1">
    <source>
        <dbReference type="ARBA" id="ARBA00008275"/>
    </source>
</evidence>
<dbReference type="Pfam" id="PF09738">
    <property type="entry name" value="LRRFIP"/>
    <property type="match status" value="1"/>
</dbReference>
<dbReference type="EMBL" id="JBJQND010000019">
    <property type="protein sequence ID" value="KAL3832699.1"/>
    <property type="molecule type" value="Genomic_DNA"/>
</dbReference>
<comment type="similarity">
    <text evidence="1">Belongs to the LRRFIP family.</text>
</comment>
<dbReference type="PANTHER" id="PTHR19212:SF0">
    <property type="entry name" value="LD07988P"/>
    <property type="match status" value="1"/>
</dbReference>
<accession>A0ABD3T700</accession>
<dbReference type="Gene3D" id="1.20.5.4090">
    <property type="match status" value="1"/>
</dbReference>
<feature type="compositionally biased region" description="Basic and acidic residues" evidence="3">
    <location>
        <begin position="54"/>
        <end position="69"/>
    </location>
</feature>
<sequence>MSSTTGRKRVTERHYSAEEQALDQISKEAEARIQARRAARAEAREIRLREIAKQQKEEEERLKTQEADSGKSLSSYSGSRRGSDESTSTDTDLRDKDPKDAVRQYKSMLRDYEEKYKKAMSTNAQLDNQKHTLVYQVELLKDQLEEQEESMIEVQRQYKDKCREFENQKRSFIDLEFQYNGLKEQMSYRDRFLQESGFTVVSTEEGMLKLEKCSTMTNGPIIPQGSLLVSDEAAEMLAKAGEGSLDDKLRKFLEEKKRLLEEIKSLQKDIEDERSKKDKSPKVPQMNGPEMQLYEVQREASKQIHEYKLKLQKAEQDIGTYEATVNRLEQQIKRYKFDAEEAEKTEDELKTEKRRLQRELRDSQNQVEELQNQNKHLKKRLEKVKQTRSALLNFNE</sequence>
<feature type="region of interest" description="Disordered" evidence="3">
    <location>
        <begin position="270"/>
        <end position="290"/>
    </location>
</feature>